<keyword evidence="2" id="KW-0238">DNA-binding</keyword>
<dbReference type="OrthoDB" id="7643467at2"/>
<feature type="domain" description="Cyclic nucleotide-binding" evidence="4">
    <location>
        <begin position="24"/>
        <end position="148"/>
    </location>
</feature>
<dbReference type="InterPro" id="IPR036388">
    <property type="entry name" value="WH-like_DNA-bd_sf"/>
</dbReference>
<dbReference type="GO" id="GO:0005829">
    <property type="term" value="C:cytosol"/>
    <property type="evidence" value="ECO:0007669"/>
    <property type="project" value="TreeGrafter"/>
</dbReference>
<dbReference type="Gene3D" id="2.60.120.10">
    <property type="entry name" value="Jelly Rolls"/>
    <property type="match status" value="1"/>
</dbReference>
<organism evidence="6 7">
    <name type="scientific">Caballeronia concitans</name>
    <dbReference type="NCBI Taxonomy" id="1777133"/>
    <lineage>
        <taxon>Bacteria</taxon>
        <taxon>Pseudomonadati</taxon>
        <taxon>Pseudomonadota</taxon>
        <taxon>Betaproteobacteria</taxon>
        <taxon>Burkholderiales</taxon>
        <taxon>Burkholderiaceae</taxon>
        <taxon>Caballeronia</taxon>
    </lineage>
</organism>
<dbReference type="Pfam" id="PF00027">
    <property type="entry name" value="cNMP_binding"/>
    <property type="match status" value="1"/>
</dbReference>
<dbReference type="SUPFAM" id="SSF51206">
    <property type="entry name" value="cAMP-binding domain-like"/>
    <property type="match status" value="1"/>
</dbReference>
<dbReference type="FunFam" id="1.10.10.10:FF:000028">
    <property type="entry name" value="Fumarate/nitrate reduction transcriptional regulator Fnr"/>
    <property type="match status" value="1"/>
</dbReference>
<sequence>MSDPTPTRRQAAHCSSCAMRHLCMPEGLCARDVSKLEHIISVTRKIRRGDALFRTGDTFDSLYAVRSGSLKTVVTHDGTRDGGRERVTGLLLAGDALGLDGIGDGHHTCDAVALEDSSVCVVPYALFERMCRETDALQRRMHRMMSQAINREADHVVRLGMLRADERVARLLLDMSARLARRGYATAEFTMRMTRDDIGSYLGMTLETVSRTLSRFDKLGLIKAQGKSIRICDFDGLRGI</sequence>
<dbReference type="AlphaFoldDB" id="A0A658R274"/>
<dbReference type="Pfam" id="PF13545">
    <property type="entry name" value="HTH_Crp_2"/>
    <property type="match status" value="1"/>
</dbReference>
<dbReference type="Gene3D" id="1.10.10.10">
    <property type="entry name" value="Winged helix-like DNA-binding domain superfamily/Winged helix DNA-binding domain"/>
    <property type="match status" value="1"/>
</dbReference>
<evidence type="ECO:0000256" key="3">
    <source>
        <dbReference type="ARBA" id="ARBA00023163"/>
    </source>
</evidence>
<gene>
    <name evidence="6" type="ORF">AWB72_04258</name>
</gene>
<keyword evidence="3" id="KW-0804">Transcription</keyword>
<proteinExistence type="predicted"/>
<comment type="caution">
    <text evidence="6">The sequence shown here is derived from an EMBL/GenBank/DDBJ whole genome shotgun (WGS) entry which is preliminary data.</text>
</comment>
<dbReference type="PROSITE" id="PS51063">
    <property type="entry name" value="HTH_CRP_2"/>
    <property type="match status" value="1"/>
</dbReference>
<keyword evidence="7" id="KW-1185">Reference proteome</keyword>
<evidence type="ECO:0000256" key="2">
    <source>
        <dbReference type="ARBA" id="ARBA00023125"/>
    </source>
</evidence>
<dbReference type="InterPro" id="IPR018490">
    <property type="entry name" value="cNMP-bd_dom_sf"/>
</dbReference>
<reference evidence="6 7" key="1">
    <citation type="submission" date="2016-01" db="EMBL/GenBank/DDBJ databases">
        <authorList>
            <person name="Peeters C."/>
        </authorList>
    </citation>
    <scope>NUCLEOTIDE SEQUENCE [LARGE SCALE GENOMIC DNA]</scope>
    <source>
        <strain evidence="6">LMG 29315</strain>
    </source>
</reference>
<dbReference type="PRINTS" id="PR00034">
    <property type="entry name" value="HTHCRP"/>
</dbReference>
<dbReference type="SMART" id="SM00419">
    <property type="entry name" value="HTH_CRP"/>
    <property type="match status" value="1"/>
</dbReference>
<name>A0A658R274_9BURK</name>
<dbReference type="RefSeq" id="WP_084592864.1">
    <property type="nucleotide sequence ID" value="NZ_FCNV02000010.1"/>
</dbReference>
<dbReference type="CDD" id="cd00092">
    <property type="entry name" value="HTH_CRP"/>
    <property type="match status" value="1"/>
</dbReference>
<accession>A0A658R274</accession>
<dbReference type="InterPro" id="IPR012318">
    <property type="entry name" value="HTH_CRP"/>
</dbReference>
<feature type="domain" description="HTH crp-type" evidence="5">
    <location>
        <begin position="162"/>
        <end position="235"/>
    </location>
</feature>
<evidence type="ECO:0000259" key="5">
    <source>
        <dbReference type="PROSITE" id="PS51063"/>
    </source>
</evidence>
<dbReference type="Proteomes" id="UP000198263">
    <property type="component" value="Unassembled WGS sequence"/>
</dbReference>
<dbReference type="PROSITE" id="PS00042">
    <property type="entry name" value="HTH_CRP_1"/>
    <property type="match status" value="1"/>
</dbReference>
<dbReference type="PANTHER" id="PTHR24567:SF75">
    <property type="entry name" value="FUMARATE AND NITRATE REDUCTION REGULATORY PROTEIN"/>
    <property type="match status" value="1"/>
</dbReference>
<dbReference type="InterPro" id="IPR014710">
    <property type="entry name" value="RmlC-like_jellyroll"/>
</dbReference>
<dbReference type="SUPFAM" id="SSF46785">
    <property type="entry name" value="Winged helix' DNA-binding domain"/>
    <property type="match status" value="1"/>
</dbReference>
<dbReference type="CDD" id="cd00038">
    <property type="entry name" value="CAP_ED"/>
    <property type="match status" value="1"/>
</dbReference>
<dbReference type="EMBL" id="FCNV02000010">
    <property type="protein sequence ID" value="SAL40590.1"/>
    <property type="molecule type" value="Genomic_DNA"/>
</dbReference>
<evidence type="ECO:0000313" key="7">
    <source>
        <dbReference type="Proteomes" id="UP000198263"/>
    </source>
</evidence>
<evidence type="ECO:0000259" key="4">
    <source>
        <dbReference type="PROSITE" id="PS50042"/>
    </source>
</evidence>
<dbReference type="InterPro" id="IPR000595">
    <property type="entry name" value="cNMP-bd_dom"/>
</dbReference>
<dbReference type="InterPro" id="IPR050397">
    <property type="entry name" value="Env_Response_Regulators"/>
</dbReference>
<dbReference type="SMART" id="SM00100">
    <property type="entry name" value="cNMP"/>
    <property type="match status" value="1"/>
</dbReference>
<dbReference type="PROSITE" id="PS50042">
    <property type="entry name" value="CNMP_BINDING_3"/>
    <property type="match status" value="1"/>
</dbReference>
<dbReference type="GO" id="GO:0003700">
    <property type="term" value="F:DNA-binding transcription factor activity"/>
    <property type="evidence" value="ECO:0007669"/>
    <property type="project" value="InterPro"/>
</dbReference>
<dbReference type="InterPro" id="IPR036390">
    <property type="entry name" value="WH_DNA-bd_sf"/>
</dbReference>
<keyword evidence="1" id="KW-0805">Transcription regulation</keyword>
<dbReference type="PANTHER" id="PTHR24567">
    <property type="entry name" value="CRP FAMILY TRANSCRIPTIONAL REGULATORY PROTEIN"/>
    <property type="match status" value="1"/>
</dbReference>
<dbReference type="InterPro" id="IPR018335">
    <property type="entry name" value="Tscrpt_reg_HTH_Crp-type_CS"/>
</dbReference>
<protein>
    <submittedName>
        <fullName evidence="6">Crp/FNR family transcriptional regulator</fullName>
    </submittedName>
</protein>
<evidence type="ECO:0000313" key="6">
    <source>
        <dbReference type="EMBL" id="SAL40590.1"/>
    </source>
</evidence>
<evidence type="ECO:0000256" key="1">
    <source>
        <dbReference type="ARBA" id="ARBA00023015"/>
    </source>
</evidence>
<dbReference type="GO" id="GO:0003677">
    <property type="term" value="F:DNA binding"/>
    <property type="evidence" value="ECO:0007669"/>
    <property type="project" value="UniProtKB-KW"/>
</dbReference>